<evidence type="ECO:0000256" key="9">
    <source>
        <dbReference type="SAM" id="Coils"/>
    </source>
</evidence>
<evidence type="ECO:0000256" key="6">
    <source>
        <dbReference type="ARBA" id="ARBA00023034"/>
    </source>
</evidence>
<dbReference type="GO" id="GO:0005484">
    <property type="term" value="F:SNAP receptor activity"/>
    <property type="evidence" value="ECO:0007669"/>
    <property type="project" value="InterPro"/>
</dbReference>
<keyword evidence="5 10" id="KW-1133">Transmembrane helix</keyword>
<evidence type="ECO:0000256" key="5">
    <source>
        <dbReference type="ARBA" id="ARBA00022989"/>
    </source>
</evidence>
<dbReference type="InterPro" id="IPR000727">
    <property type="entry name" value="T_SNARE_dom"/>
</dbReference>
<dbReference type="EMBL" id="HBEQ01014160">
    <property type="protein sequence ID" value="CAD8525484.1"/>
    <property type="molecule type" value="Transcribed_RNA"/>
</dbReference>
<gene>
    <name evidence="12" type="ORF">MCOM1403_LOCUS11405</name>
</gene>
<accession>A0A7S0ILI0</accession>
<dbReference type="Gene3D" id="1.20.58.90">
    <property type="match status" value="1"/>
</dbReference>
<dbReference type="SUPFAM" id="SSF47661">
    <property type="entry name" value="t-snare proteins"/>
    <property type="match status" value="1"/>
</dbReference>
<dbReference type="GO" id="GO:0006886">
    <property type="term" value="P:intracellular protein transport"/>
    <property type="evidence" value="ECO:0007669"/>
    <property type="project" value="InterPro"/>
</dbReference>
<dbReference type="GO" id="GO:0005802">
    <property type="term" value="C:trans-Golgi network"/>
    <property type="evidence" value="ECO:0007669"/>
    <property type="project" value="UniProtKB-ARBA"/>
</dbReference>
<sequence>MGDVNDPFYLVKDEIQATVDKVRGVLERMERLPEGNSERQRYASQITSECESVQWQLEELDRATAMAEQDFMRFKVDANELASRKRWTAATKSNVANAERAASAVLDAAKRRGPAGFDPSNASGYDQGIAAANDDYLNREADNQQLLMRKQDADLDDISASIQRLGQVGLTIGEELETQGKMIDELEQDVDGTNSRLAAAQRKMNQVLKKAGAKGQMCIIAALTVILIILFLVAFM</sequence>
<proteinExistence type="inferred from homology"/>
<dbReference type="PROSITE" id="PS50192">
    <property type="entry name" value="T_SNARE"/>
    <property type="match status" value="1"/>
</dbReference>
<dbReference type="GO" id="GO:0031090">
    <property type="term" value="C:organelle membrane"/>
    <property type="evidence" value="ECO:0007669"/>
    <property type="project" value="UniProtKB-ARBA"/>
</dbReference>
<dbReference type="AlphaFoldDB" id="A0A7S0ILI0"/>
<keyword evidence="3 10" id="KW-0812">Transmembrane</keyword>
<feature type="coiled-coil region" evidence="9">
    <location>
        <begin position="183"/>
        <end position="210"/>
    </location>
</feature>
<evidence type="ECO:0000256" key="7">
    <source>
        <dbReference type="ARBA" id="ARBA00023136"/>
    </source>
</evidence>
<dbReference type="SUPFAM" id="SSF58038">
    <property type="entry name" value="SNARE fusion complex"/>
    <property type="match status" value="1"/>
</dbReference>
<dbReference type="InterPro" id="IPR006012">
    <property type="entry name" value="Syntaxin/epimorphin_CS"/>
</dbReference>
<keyword evidence="4" id="KW-0653">Protein transport</keyword>
<feature type="domain" description="T-SNARE coiled-coil homology" evidence="11">
    <location>
        <begin position="145"/>
        <end position="207"/>
    </location>
</feature>
<reference evidence="12" key="1">
    <citation type="submission" date="2021-01" db="EMBL/GenBank/DDBJ databases">
        <authorList>
            <person name="Corre E."/>
            <person name="Pelletier E."/>
            <person name="Niang G."/>
            <person name="Scheremetjew M."/>
            <person name="Finn R."/>
            <person name="Kale V."/>
            <person name="Holt S."/>
            <person name="Cochrane G."/>
            <person name="Meng A."/>
            <person name="Brown T."/>
            <person name="Cohen L."/>
        </authorList>
    </citation>
    <scope>NUCLEOTIDE SEQUENCE</scope>
    <source>
        <strain evidence="12">CCMP1723</strain>
    </source>
</reference>
<keyword evidence="6" id="KW-0333">Golgi apparatus</keyword>
<evidence type="ECO:0000259" key="11">
    <source>
        <dbReference type="PROSITE" id="PS50192"/>
    </source>
</evidence>
<evidence type="ECO:0000256" key="2">
    <source>
        <dbReference type="ARBA" id="ARBA00022448"/>
    </source>
</evidence>
<dbReference type="GO" id="GO:0048193">
    <property type="term" value="P:Golgi vesicle transport"/>
    <property type="evidence" value="ECO:0007669"/>
    <property type="project" value="InterPro"/>
</dbReference>
<evidence type="ECO:0000256" key="8">
    <source>
        <dbReference type="ARBA" id="ARBA00037801"/>
    </source>
</evidence>
<dbReference type="PANTHER" id="PTHR12791">
    <property type="entry name" value="GOLGI SNARE BET1-RELATED"/>
    <property type="match status" value="1"/>
</dbReference>
<organism evidence="12">
    <name type="scientific">Micromonas pusilla</name>
    <name type="common">Picoplanktonic green alga</name>
    <name type="synonym">Chromulina pusilla</name>
    <dbReference type="NCBI Taxonomy" id="38833"/>
    <lineage>
        <taxon>Eukaryota</taxon>
        <taxon>Viridiplantae</taxon>
        <taxon>Chlorophyta</taxon>
        <taxon>Mamiellophyceae</taxon>
        <taxon>Mamiellales</taxon>
        <taxon>Mamiellaceae</taxon>
        <taxon>Micromonas</taxon>
    </lineage>
</organism>
<keyword evidence="2" id="KW-0813">Transport</keyword>
<comment type="similarity">
    <text evidence="1">Belongs to the syntaxin family.</text>
</comment>
<dbReference type="SMART" id="SM00397">
    <property type="entry name" value="t_SNARE"/>
    <property type="match status" value="1"/>
</dbReference>
<dbReference type="InterPro" id="IPR015260">
    <property type="entry name" value="Syntaxin-6/10/61_N"/>
</dbReference>
<dbReference type="CDD" id="cd21445">
    <property type="entry name" value="SNARE_NTD_AtSYP61-like"/>
    <property type="match status" value="1"/>
</dbReference>
<dbReference type="PROSITE" id="PS00914">
    <property type="entry name" value="SYNTAXIN"/>
    <property type="match status" value="1"/>
</dbReference>
<dbReference type="CDD" id="cd15841">
    <property type="entry name" value="SNARE_Qc"/>
    <property type="match status" value="1"/>
</dbReference>
<comment type="subcellular location">
    <subcellularLocation>
        <location evidence="8">Golgi apparatus</location>
        <location evidence="8">trans-Golgi network membrane</location>
        <topology evidence="8">Single-pass type IV membrane protein</topology>
    </subcellularLocation>
</comment>
<evidence type="ECO:0000256" key="1">
    <source>
        <dbReference type="ARBA" id="ARBA00009063"/>
    </source>
</evidence>
<dbReference type="Pfam" id="PF05739">
    <property type="entry name" value="SNARE"/>
    <property type="match status" value="1"/>
</dbReference>
<keyword evidence="7 10" id="KW-0472">Membrane</keyword>
<protein>
    <recommendedName>
        <fullName evidence="11">t-SNARE coiled-coil homology domain-containing protein</fullName>
    </recommendedName>
</protein>
<dbReference type="Gene3D" id="1.20.5.110">
    <property type="match status" value="1"/>
</dbReference>
<name>A0A7S0ILI0_MICPS</name>
<evidence type="ECO:0000256" key="4">
    <source>
        <dbReference type="ARBA" id="ARBA00022927"/>
    </source>
</evidence>
<evidence type="ECO:0000256" key="10">
    <source>
        <dbReference type="SAM" id="Phobius"/>
    </source>
</evidence>
<keyword evidence="9" id="KW-0175">Coiled coil</keyword>
<dbReference type="FunFam" id="1.20.58.90:FF:000004">
    <property type="entry name" value="Syntaxin 10"/>
    <property type="match status" value="1"/>
</dbReference>
<evidence type="ECO:0000313" key="12">
    <source>
        <dbReference type="EMBL" id="CAD8525484.1"/>
    </source>
</evidence>
<evidence type="ECO:0000256" key="3">
    <source>
        <dbReference type="ARBA" id="ARBA00022692"/>
    </source>
</evidence>
<dbReference type="InterPro" id="IPR010989">
    <property type="entry name" value="SNARE"/>
</dbReference>
<dbReference type="Pfam" id="PF09177">
    <property type="entry name" value="STX6_10_61_N"/>
    <property type="match status" value="1"/>
</dbReference>
<feature type="transmembrane region" description="Helical" evidence="10">
    <location>
        <begin position="217"/>
        <end position="235"/>
    </location>
</feature>